<dbReference type="AlphaFoldDB" id="A0A2H9VNC7"/>
<keyword evidence="2" id="KW-0808">Transferase</keyword>
<dbReference type="GO" id="GO:0008168">
    <property type="term" value="F:methyltransferase activity"/>
    <property type="evidence" value="ECO:0007669"/>
    <property type="project" value="UniProtKB-KW"/>
</dbReference>
<dbReference type="OrthoDB" id="836632at2"/>
<keyword evidence="2" id="KW-0489">Methyltransferase</keyword>
<dbReference type="Proteomes" id="UP000242687">
    <property type="component" value="Unassembled WGS sequence"/>
</dbReference>
<proteinExistence type="predicted"/>
<feature type="domain" description="Methyltransferase" evidence="1">
    <location>
        <begin position="41"/>
        <end position="136"/>
    </location>
</feature>
<evidence type="ECO:0000259" key="1">
    <source>
        <dbReference type="Pfam" id="PF13649"/>
    </source>
</evidence>
<dbReference type="GO" id="GO:0032259">
    <property type="term" value="P:methylation"/>
    <property type="evidence" value="ECO:0007669"/>
    <property type="project" value="UniProtKB-KW"/>
</dbReference>
<gene>
    <name evidence="2" type="ORF">CLV57_2976</name>
</gene>
<dbReference type="PROSITE" id="PS01330">
    <property type="entry name" value="PABS_1"/>
    <property type="match status" value="1"/>
</dbReference>
<dbReference type="CDD" id="cd02440">
    <property type="entry name" value="AdoMet_MTases"/>
    <property type="match status" value="1"/>
</dbReference>
<dbReference type="EMBL" id="PGFJ01000002">
    <property type="protein sequence ID" value="PJJ79837.1"/>
    <property type="molecule type" value="Genomic_DNA"/>
</dbReference>
<dbReference type="Pfam" id="PF13649">
    <property type="entry name" value="Methyltransf_25"/>
    <property type="match status" value="1"/>
</dbReference>
<organism evidence="2 3">
    <name type="scientific">Mucilaginibacter auburnensis</name>
    <dbReference type="NCBI Taxonomy" id="1457233"/>
    <lineage>
        <taxon>Bacteria</taxon>
        <taxon>Pseudomonadati</taxon>
        <taxon>Bacteroidota</taxon>
        <taxon>Sphingobacteriia</taxon>
        <taxon>Sphingobacteriales</taxon>
        <taxon>Sphingobacteriaceae</taxon>
        <taxon>Mucilaginibacter</taxon>
    </lineage>
</organism>
<sequence length="207" mass="23370">MANNYDNAAPFYDQLSRLVFGKALVNAQLYLLQFIPPSSTILIVGGGTGWILEELTKRHSHSLNITYVEISAKMMALSGKKNTGGNSVTFVNSAIEDVALTSTFDVIITPFLFDNFKQEKADKIFARLNNVLKNGGIWLNADFELSGKWWQPILLKTMHLFFKLLCGVEASQLPNVKKLFDQKGYQMFKNQPFFGKFICSSAYRKHL</sequence>
<dbReference type="Gene3D" id="3.40.50.150">
    <property type="entry name" value="Vaccinia Virus protein VP39"/>
    <property type="match status" value="1"/>
</dbReference>
<evidence type="ECO:0000313" key="2">
    <source>
        <dbReference type="EMBL" id="PJJ79837.1"/>
    </source>
</evidence>
<accession>A0A2H9VNC7</accession>
<keyword evidence="3" id="KW-1185">Reference proteome</keyword>
<name>A0A2H9VNC7_9SPHI</name>
<dbReference type="SUPFAM" id="SSF53335">
    <property type="entry name" value="S-adenosyl-L-methionine-dependent methyltransferases"/>
    <property type="match status" value="1"/>
</dbReference>
<dbReference type="InterPro" id="IPR030373">
    <property type="entry name" value="PABS_CS"/>
</dbReference>
<protein>
    <submittedName>
        <fullName evidence="2">Methyltransferase family protein</fullName>
    </submittedName>
</protein>
<reference evidence="2 3" key="1">
    <citation type="submission" date="2017-11" db="EMBL/GenBank/DDBJ databases">
        <title>Genomic Encyclopedia of Archaeal and Bacterial Type Strains, Phase II (KMG-II): From Individual Species to Whole Genera.</title>
        <authorList>
            <person name="Goeker M."/>
        </authorList>
    </citation>
    <scope>NUCLEOTIDE SEQUENCE [LARGE SCALE GENOMIC DNA]</scope>
    <source>
        <strain evidence="2 3">DSM 28175</strain>
    </source>
</reference>
<dbReference type="InterPro" id="IPR029063">
    <property type="entry name" value="SAM-dependent_MTases_sf"/>
</dbReference>
<evidence type="ECO:0000313" key="3">
    <source>
        <dbReference type="Proteomes" id="UP000242687"/>
    </source>
</evidence>
<comment type="caution">
    <text evidence="2">The sequence shown here is derived from an EMBL/GenBank/DDBJ whole genome shotgun (WGS) entry which is preliminary data.</text>
</comment>
<dbReference type="RefSeq" id="WP_100342145.1">
    <property type="nucleotide sequence ID" value="NZ_PGFJ01000002.1"/>
</dbReference>
<dbReference type="InterPro" id="IPR041698">
    <property type="entry name" value="Methyltransf_25"/>
</dbReference>